<evidence type="ECO:0000313" key="1">
    <source>
        <dbReference type="EMBL" id="GFO09332.1"/>
    </source>
</evidence>
<protein>
    <submittedName>
        <fullName evidence="1">Uncharacterized protein</fullName>
    </submittedName>
</protein>
<dbReference type="Proteomes" id="UP000735302">
    <property type="component" value="Unassembled WGS sequence"/>
</dbReference>
<dbReference type="EMBL" id="BLXT01004061">
    <property type="protein sequence ID" value="GFO09332.1"/>
    <property type="molecule type" value="Genomic_DNA"/>
</dbReference>
<name>A0AAV4AQX6_9GAST</name>
<accession>A0AAV4AQX6</accession>
<keyword evidence="2" id="KW-1185">Reference proteome</keyword>
<gene>
    <name evidence="1" type="ORF">PoB_003583700</name>
</gene>
<proteinExistence type="predicted"/>
<sequence>MMDENRHGTNYHCNQGVGICSWAIQSSRQFLDPLQNNRIQPDIHKHKDGHEVPHDTVLRPAISLVGQHGMISSAGAKALDRRDVKVAAVITAQSGDTLWPTGADTRATGSNFSLGVADLCRLHSATPRHTGAFDEAHSSMNADTRDVFTAGAFTDLLCFFSLLIQLDNSSSGTMSSYRETERLILEIKSRNLIWDNASEEFKT</sequence>
<organism evidence="1 2">
    <name type="scientific">Plakobranchus ocellatus</name>
    <dbReference type="NCBI Taxonomy" id="259542"/>
    <lineage>
        <taxon>Eukaryota</taxon>
        <taxon>Metazoa</taxon>
        <taxon>Spiralia</taxon>
        <taxon>Lophotrochozoa</taxon>
        <taxon>Mollusca</taxon>
        <taxon>Gastropoda</taxon>
        <taxon>Heterobranchia</taxon>
        <taxon>Euthyneura</taxon>
        <taxon>Panpulmonata</taxon>
        <taxon>Sacoglossa</taxon>
        <taxon>Placobranchoidea</taxon>
        <taxon>Plakobranchidae</taxon>
        <taxon>Plakobranchus</taxon>
    </lineage>
</organism>
<comment type="caution">
    <text evidence="1">The sequence shown here is derived from an EMBL/GenBank/DDBJ whole genome shotgun (WGS) entry which is preliminary data.</text>
</comment>
<evidence type="ECO:0000313" key="2">
    <source>
        <dbReference type="Proteomes" id="UP000735302"/>
    </source>
</evidence>
<dbReference type="AlphaFoldDB" id="A0AAV4AQX6"/>
<reference evidence="1 2" key="1">
    <citation type="journal article" date="2021" name="Elife">
        <title>Chloroplast acquisition without the gene transfer in kleptoplastic sea slugs, Plakobranchus ocellatus.</title>
        <authorList>
            <person name="Maeda T."/>
            <person name="Takahashi S."/>
            <person name="Yoshida T."/>
            <person name="Shimamura S."/>
            <person name="Takaki Y."/>
            <person name="Nagai Y."/>
            <person name="Toyoda A."/>
            <person name="Suzuki Y."/>
            <person name="Arimoto A."/>
            <person name="Ishii H."/>
            <person name="Satoh N."/>
            <person name="Nishiyama T."/>
            <person name="Hasebe M."/>
            <person name="Maruyama T."/>
            <person name="Minagawa J."/>
            <person name="Obokata J."/>
            <person name="Shigenobu S."/>
        </authorList>
    </citation>
    <scope>NUCLEOTIDE SEQUENCE [LARGE SCALE GENOMIC DNA]</scope>
</reference>